<dbReference type="SUPFAM" id="SSF49344">
    <property type="entry name" value="CBD9-like"/>
    <property type="match status" value="1"/>
</dbReference>
<sequence>MKNFYIALLLLLSINSYSLNIDGVLDEPEWKEADTITTFYNVYPYTLEISQKKTNVKIFTNEDGIYVGFTNTQDPQSMGSYKHVRDEWNTKTDRNAFVVDFDGDGNTAYTFMLSLGNSLLDSTIRNGNDQSYDWNGDWIGYTKINKENWVSEIFIPWSIGNMIPITGKRKIKFGAFRYTAFDGNLIGTAKTHPERDKYMYQLDEYEIQSYPAKKNINYFPYIVSAKDSVTNNEINKIGVEIFYNTGTGKQINATVNPDFGQVESDDVVVNFSAEETLYGEKRAFFNENQTIFDITDRDRLKVMHTRRIGSRPSYDCGLSSNEELCNDSKQEYSDLDYAIRYTQKEGGTEYGFFTASEQDEEFSLGRSYYAGRIKSENNNRTLGYMVTYTDDPIIDRTAIVNAFDYDHIVNNKLRVSSILLHADADNKNSIGFKGGIRYKPTKDDSHNLGFHYYGDDLDISDMGYLQKNDWVSFGGRSSFDRYFANDSKLKNIEYSIRYGHQGDTKSNTIENFINPKIEIELKDTNKFNFWTAFKSSGKNTTITRKNILSPFVKRPARYNLGGSYDSKNFSNFAIGAKLNFERGNKNNSWESKGYKKTWAEAAYYFFPKDFLTMRLGFNFRDQKEWLKWIDANNLAAYDATEKFLSFNLNYFKGNKHEIRLKGQFVALNATNPVSLISDENGYLTQSNKVVNSFNLGEAAFQVRYKYELAPLSNLYIVYSQGGSIYEESIDSDSSSIIEDSWNNPAGKIFAIKLRLRF</sequence>
<feature type="chain" id="PRO_5016570174" description="DUF5916 domain-containing protein" evidence="1">
    <location>
        <begin position="21"/>
        <end position="757"/>
    </location>
</feature>
<dbReference type="Gene3D" id="2.60.40.1190">
    <property type="match status" value="1"/>
</dbReference>
<evidence type="ECO:0000259" key="2">
    <source>
        <dbReference type="Pfam" id="PF19313"/>
    </source>
</evidence>
<name>A0A368C6G0_9GAMM</name>
<reference evidence="3 4" key="1">
    <citation type="journal article" date="2018" name="Microbiome">
        <title>Fine metagenomic profile of the Mediterranean stratified and mixed water columns revealed by assembly and recruitment.</title>
        <authorList>
            <person name="Haro-Moreno J.M."/>
            <person name="Lopez-Perez M."/>
            <person name="De La Torre J.R."/>
            <person name="Picazo A."/>
            <person name="Camacho A."/>
            <person name="Rodriguez-Valera F."/>
        </authorList>
    </citation>
    <scope>NUCLEOTIDE SEQUENCE [LARGE SCALE GENOMIC DNA]</scope>
    <source>
        <strain evidence="3">MED-G78</strain>
    </source>
</reference>
<dbReference type="Pfam" id="PF19313">
    <property type="entry name" value="DUF5916"/>
    <property type="match status" value="2"/>
</dbReference>
<accession>A0A368C6G0</accession>
<evidence type="ECO:0000313" key="4">
    <source>
        <dbReference type="Proteomes" id="UP000252915"/>
    </source>
</evidence>
<dbReference type="InterPro" id="IPR045670">
    <property type="entry name" value="DUF5916"/>
</dbReference>
<gene>
    <name evidence="3" type="ORF">DBW92_01775</name>
</gene>
<dbReference type="Proteomes" id="UP000252915">
    <property type="component" value="Unassembled WGS sequence"/>
</dbReference>
<feature type="domain" description="DUF5916" evidence="2">
    <location>
        <begin position="409"/>
        <end position="754"/>
    </location>
</feature>
<feature type="signal peptide" evidence="1">
    <location>
        <begin position="1"/>
        <end position="20"/>
    </location>
</feature>
<proteinExistence type="predicted"/>
<comment type="caution">
    <text evidence="3">The sequence shown here is derived from an EMBL/GenBank/DDBJ whole genome shotgun (WGS) entry which is preliminary data.</text>
</comment>
<evidence type="ECO:0000313" key="3">
    <source>
        <dbReference type="EMBL" id="RCL45071.1"/>
    </source>
</evidence>
<evidence type="ECO:0000256" key="1">
    <source>
        <dbReference type="SAM" id="SignalP"/>
    </source>
</evidence>
<keyword evidence="1" id="KW-0732">Signal</keyword>
<protein>
    <recommendedName>
        <fullName evidence="2">DUF5916 domain-containing protein</fullName>
    </recommendedName>
</protein>
<organism evidence="3 4">
    <name type="scientific">SAR86 cluster bacterium</name>
    <dbReference type="NCBI Taxonomy" id="2030880"/>
    <lineage>
        <taxon>Bacteria</taxon>
        <taxon>Pseudomonadati</taxon>
        <taxon>Pseudomonadota</taxon>
        <taxon>Gammaproteobacteria</taxon>
        <taxon>SAR86 cluster</taxon>
    </lineage>
</organism>
<dbReference type="EMBL" id="QOPI01000005">
    <property type="protein sequence ID" value="RCL45071.1"/>
    <property type="molecule type" value="Genomic_DNA"/>
</dbReference>
<dbReference type="AlphaFoldDB" id="A0A368C6G0"/>
<feature type="domain" description="DUF5916" evidence="2">
    <location>
        <begin position="218"/>
        <end position="329"/>
    </location>
</feature>